<accession>A0A5P1EY03</accession>
<protein>
    <submittedName>
        <fullName evidence="1">Uncharacterized protein</fullName>
    </submittedName>
</protein>
<reference evidence="2" key="1">
    <citation type="journal article" date="2017" name="Nat. Commun.">
        <title>The asparagus genome sheds light on the origin and evolution of a young Y chromosome.</title>
        <authorList>
            <person name="Harkess A."/>
            <person name="Zhou J."/>
            <person name="Xu C."/>
            <person name="Bowers J.E."/>
            <person name="Van der Hulst R."/>
            <person name="Ayyampalayam S."/>
            <person name="Mercati F."/>
            <person name="Riccardi P."/>
            <person name="McKain M.R."/>
            <person name="Kakrana A."/>
            <person name="Tang H."/>
            <person name="Ray J."/>
            <person name="Groenendijk J."/>
            <person name="Arikit S."/>
            <person name="Mathioni S.M."/>
            <person name="Nakano M."/>
            <person name="Shan H."/>
            <person name="Telgmann-Rauber A."/>
            <person name="Kanno A."/>
            <person name="Yue Z."/>
            <person name="Chen H."/>
            <person name="Li W."/>
            <person name="Chen Y."/>
            <person name="Xu X."/>
            <person name="Zhang Y."/>
            <person name="Luo S."/>
            <person name="Chen H."/>
            <person name="Gao J."/>
            <person name="Mao Z."/>
            <person name="Pires J.C."/>
            <person name="Luo M."/>
            <person name="Kudrna D."/>
            <person name="Wing R.A."/>
            <person name="Meyers B.C."/>
            <person name="Yi K."/>
            <person name="Kong H."/>
            <person name="Lavrijsen P."/>
            <person name="Sunseri F."/>
            <person name="Falavigna A."/>
            <person name="Ye Y."/>
            <person name="Leebens-Mack J.H."/>
            <person name="Chen G."/>
        </authorList>
    </citation>
    <scope>NUCLEOTIDE SEQUENCE [LARGE SCALE GENOMIC DNA]</scope>
    <source>
        <strain evidence="2">cv. DH0086</strain>
    </source>
</reference>
<name>A0A5P1EY03_ASPOF</name>
<dbReference type="AlphaFoldDB" id="A0A5P1EY03"/>
<evidence type="ECO:0000313" key="2">
    <source>
        <dbReference type="Proteomes" id="UP000243459"/>
    </source>
</evidence>
<keyword evidence="2" id="KW-1185">Reference proteome</keyword>
<proteinExistence type="predicted"/>
<dbReference type="Proteomes" id="UP000243459">
    <property type="component" value="Chromosome 4"/>
</dbReference>
<sequence length="127" mass="15166">MIKLRISYQLSSFNSFSSIERRQLRKERRESKAGDRNWREEVEERLMVKPKKEYKSWTEKLNLDLLAKLGTQWRVIRVSRINGHETGEVIAKALVRNYPDFEFKVLFYAYLIGGNKVDSFLSEDYAR</sequence>
<dbReference type="EMBL" id="CM007384">
    <property type="protein sequence ID" value="ONK70966.1"/>
    <property type="molecule type" value="Genomic_DNA"/>
</dbReference>
<dbReference type="Gramene" id="ONK70966">
    <property type="protein sequence ID" value="ONK70966"/>
    <property type="gene ID" value="A4U43_C04F3340"/>
</dbReference>
<gene>
    <name evidence="1" type="ORF">A4U43_C04F3340</name>
</gene>
<evidence type="ECO:0000313" key="1">
    <source>
        <dbReference type="EMBL" id="ONK70966.1"/>
    </source>
</evidence>
<organism evidence="1 2">
    <name type="scientific">Asparagus officinalis</name>
    <name type="common">Garden asparagus</name>
    <dbReference type="NCBI Taxonomy" id="4686"/>
    <lineage>
        <taxon>Eukaryota</taxon>
        <taxon>Viridiplantae</taxon>
        <taxon>Streptophyta</taxon>
        <taxon>Embryophyta</taxon>
        <taxon>Tracheophyta</taxon>
        <taxon>Spermatophyta</taxon>
        <taxon>Magnoliopsida</taxon>
        <taxon>Liliopsida</taxon>
        <taxon>Asparagales</taxon>
        <taxon>Asparagaceae</taxon>
        <taxon>Asparagoideae</taxon>
        <taxon>Asparagus</taxon>
    </lineage>
</organism>